<dbReference type="InterPro" id="IPR036922">
    <property type="entry name" value="Rieske_2Fe-2S_sf"/>
</dbReference>
<evidence type="ECO:0000256" key="4">
    <source>
        <dbReference type="ARBA" id="ARBA00023004"/>
    </source>
</evidence>
<comment type="caution">
    <text evidence="8">The sequence shown here is derived from an EMBL/GenBank/DDBJ whole genome shotgun (WGS) entry which is preliminary data.</text>
</comment>
<dbReference type="CDD" id="cd03529">
    <property type="entry name" value="Rieske_NirD"/>
    <property type="match status" value="1"/>
</dbReference>
<dbReference type="PANTHER" id="PTHR40562">
    <property type="match status" value="1"/>
</dbReference>
<evidence type="ECO:0000256" key="1">
    <source>
        <dbReference type="ARBA" id="ARBA00022714"/>
    </source>
</evidence>
<dbReference type="PANTHER" id="PTHR40562:SF1">
    <property type="entry name" value="NITRITE REDUCTASE (NADH) SMALL SUBUNIT"/>
    <property type="match status" value="1"/>
</dbReference>
<evidence type="ECO:0000313" key="9">
    <source>
        <dbReference type="Proteomes" id="UP001250214"/>
    </source>
</evidence>
<keyword evidence="4" id="KW-0408">Iron</keyword>
<accession>A0ABU2H6C9</accession>
<keyword evidence="6" id="KW-0534">Nitrate assimilation</keyword>
<keyword evidence="9" id="KW-1185">Reference proteome</keyword>
<keyword evidence="1" id="KW-0001">2Fe-2S</keyword>
<dbReference type="InterPro" id="IPR017941">
    <property type="entry name" value="Rieske_2Fe-2S"/>
</dbReference>
<dbReference type="SUPFAM" id="SSF50022">
    <property type="entry name" value="ISP domain"/>
    <property type="match status" value="1"/>
</dbReference>
<dbReference type="Gene3D" id="2.102.10.10">
    <property type="entry name" value="Rieske [2Fe-2S] iron-sulphur domain"/>
    <property type="match status" value="1"/>
</dbReference>
<dbReference type="PROSITE" id="PS51296">
    <property type="entry name" value="RIESKE"/>
    <property type="match status" value="1"/>
</dbReference>
<evidence type="ECO:0000256" key="5">
    <source>
        <dbReference type="ARBA" id="ARBA00023014"/>
    </source>
</evidence>
<sequence>MTSQTLTETGTWVPACPQHLLPVERGVAVLLPNGAQAALFRAYDGQLYAVDNIDPSSGAAVMSRGLVGDREGEPTVASPVYKQVFSLRTGHCLNDERYRLATLPVREREGVLEVLAVTTAVPSGGVPPTGEASP</sequence>
<dbReference type="Pfam" id="PF13806">
    <property type="entry name" value="Rieske_2"/>
    <property type="match status" value="1"/>
</dbReference>
<protein>
    <submittedName>
        <fullName evidence="8">Nitrite reductase small subunit NirD</fullName>
    </submittedName>
</protein>
<proteinExistence type="predicted"/>
<feature type="domain" description="Rieske" evidence="7">
    <location>
        <begin position="12"/>
        <end position="114"/>
    </location>
</feature>
<reference evidence="9" key="1">
    <citation type="submission" date="2023-07" db="EMBL/GenBank/DDBJ databases">
        <title>Novel species in the genus Lipingzhangella isolated from Sambhar Salt Lake.</title>
        <authorList>
            <person name="Jiya N."/>
            <person name="Kajale S."/>
            <person name="Sharma A."/>
        </authorList>
    </citation>
    <scope>NUCLEOTIDE SEQUENCE [LARGE SCALE GENOMIC DNA]</scope>
    <source>
        <strain evidence="9">LS1_29</strain>
    </source>
</reference>
<dbReference type="EMBL" id="JAVLVT010000005">
    <property type="protein sequence ID" value="MDS1270862.1"/>
    <property type="molecule type" value="Genomic_DNA"/>
</dbReference>
<keyword evidence="3" id="KW-0560">Oxidoreductase</keyword>
<evidence type="ECO:0000256" key="3">
    <source>
        <dbReference type="ARBA" id="ARBA00023002"/>
    </source>
</evidence>
<name>A0ABU2H6C9_9ACTN</name>
<keyword evidence="5" id="KW-0411">Iron-sulfur</keyword>
<evidence type="ECO:0000313" key="8">
    <source>
        <dbReference type="EMBL" id="MDS1270862.1"/>
    </source>
</evidence>
<dbReference type="InterPro" id="IPR017881">
    <property type="entry name" value="NirD"/>
</dbReference>
<keyword evidence="2" id="KW-0479">Metal-binding</keyword>
<gene>
    <name evidence="8" type="primary">nirD</name>
    <name evidence="8" type="ORF">RIF23_11170</name>
</gene>
<evidence type="ECO:0000259" key="7">
    <source>
        <dbReference type="PROSITE" id="PS51296"/>
    </source>
</evidence>
<dbReference type="RefSeq" id="WP_310912417.1">
    <property type="nucleotide sequence ID" value="NZ_JAVLVT010000005.1"/>
</dbReference>
<dbReference type="Proteomes" id="UP001250214">
    <property type="component" value="Unassembled WGS sequence"/>
</dbReference>
<dbReference type="PROSITE" id="PS51300">
    <property type="entry name" value="NIRD"/>
    <property type="match status" value="1"/>
</dbReference>
<dbReference type="NCBIfam" id="TIGR02378">
    <property type="entry name" value="nirD_assim_sml"/>
    <property type="match status" value="1"/>
</dbReference>
<organism evidence="8 9">
    <name type="scientific">Lipingzhangella rawalii</name>
    <dbReference type="NCBI Taxonomy" id="2055835"/>
    <lineage>
        <taxon>Bacteria</taxon>
        <taxon>Bacillati</taxon>
        <taxon>Actinomycetota</taxon>
        <taxon>Actinomycetes</taxon>
        <taxon>Streptosporangiales</taxon>
        <taxon>Nocardiopsidaceae</taxon>
        <taxon>Lipingzhangella</taxon>
    </lineage>
</organism>
<evidence type="ECO:0000256" key="2">
    <source>
        <dbReference type="ARBA" id="ARBA00022723"/>
    </source>
</evidence>
<dbReference type="InterPro" id="IPR012748">
    <property type="entry name" value="Rieske-like_NirD"/>
</dbReference>
<evidence type="ECO:0000256" key="6">
    <source>
        <dbReference type="ARBA" id="ARBA00023063"/>
    </source>
</evidence>